<name>A0A6N4STU6_CYTH3</name>
<evidence type="ECO:0000313" key="2">
    <source>
        <dbReference type="Proteomes" id="UP000001822"/>
    </source>
</evidence>
<dbReference type="KEGG" id="chu:CHU_2480"/>
<dbReference type="AlphaFoldDB" id="A0A6N4STU6"/>
<dbReference type="EMBL" id="CP000383">
    <property type="protein sequence ID" value="ABG59734.1"/>
    <property type="molecule type" value="Genomic_DNA"/>
</dbReference>
<dbReference type="RefSeq" id="WP_011585848.1">
    <property type="nucleotide sequence ID" value="NZ_FPJX01000007.1"/>
</dbReference>
<accession>A0A6N4STU6</accession>
<keyword evidence="2" id="KW-1185">Reference proteome</keyword>
<evidence type="ECO:0000313" key="1">
    <source>
        <dbReference type="EMBL" id="ABG59734.1"/>
    </source>
</evidence>
<dbReference type="Proteomes" id="UP000001822">
    <property type="component" value="Chromosome"/>
</dbReference>
<organism evidence="1 2">
    <name type="scientific">Cytophaga hutchinsonii (strain ATCC 33406 / DSM 1761 / CIP 103989 / NBRC 15051 / NCIMB 9469 / D465)</name>
    <dbReference type="NCBI Taxonomy" id="269798"/>
    <lineage>
        <taxon>Bacteria</taxon>
        <taxon>Pseudomonadati</taxon>
        <taxon>Bacteroidota</taxon>
        <taxon>Cytophagia</taxon>
        <taxon>Cytophagales</taxon>
        <taxon>Cytophagaceae</taxon>
        <taxon>Cytophaga</taxon>
    </lineage>
</organism>
<gene>
    <name evidence="1" type="ordered locus">CHU_2480</name>
</gene>
<proteinExistence type="predicted"/>
<reference evidence="1 2" key="1">
    <citation type="journal article" date="2007" name="Appl. Environ. Microbiol.">
        <title>Genome sequence of the cellulolytic gliding bacterium Cytophaga hutchinsonii.</title>
        <authorList>
            <person name="Xie G."/>
            <person name="Bruce D.C."/>
            <person name="Challacombe J.F."/>
            <person name="Chertkov O."/>
            <person name="Detter J.C."/>
            <person name="Gilna P."/>
            <person name="Han C.S."/>
            <person name="Lucas S."/>
            <person name="Misra M."/>
            <person name="Myers G.L."/>
            <person name="Richardson P."/>
            <person name="Tapia R."/>
            <person name="Thayer N."/>
            <person name="Thompson L.S."/>
            <person name="Brettin T.S."/>
            <person name="Henrissat B."/>
            <person name="Wilson D.B."/>
            <person name="McBride M.J."/>
        </authorList>
    </citation>
    <scope>NUCLEOTIDE SEQUENCE [LARGE SCALE GENOMIC DNA]</scope>
    <source>
        <strain evidence="2">ATCC 33406 / DSM 1761 / CIP 103989 / NBRC 15051 / NCIMB 9469 / D465</strain>
    </source>
</reference>
<protein>
    <submittedName>
        <fullName evidence="1">Uncharacterized protein</fullName>
    </submittedName>
</protein>
<sequence>MMKHFLFIILIICTLSCENRIEKNHSSICKSDSTNENWLNFKYDSVITFATIDPFYRILNKGNLIDLSEINDTISVSLSERQIETLDSIINGLKNKPGKKIFPADCFNPRHNIIFLNRDTLVNYISVCYECGYYRSSKPNIKGDLNAFKTLFDNLGLKVFDRPDYHSKYYDSIIQKRKYIR</sequence>